<feature type="compositionally biased region" description="Polar residues" evidence="1">
    <location>
        <begin position="91"/>
        <end position="100"/>
    </location>
</feature>
<reference evidence="2" key="1">
    <citation type="submission" date="2023-07" db="EMBL/GenBank/DDBJ databases">
        <title>Chromosome-level Genome Assembly of Striped Snakehead (Channa striata).</title>
        <authorList>
            <person name="Liu H."/>
        </authorList>
    </citation>
    <scope>NUCLEOTIDE SEQUENCE</scope>
    <source>
        <strain evidence="2">Gz</strain>
        <tissue evidence="2">Muscle</tissue>
    </source>
</reference>
<sequence>MLRNFLRLSKNSQTHSNTHKLRTYEELLQFPETSKRLSQPLQGFTFFQDIKGLMKTLNSLDPGFGSLQMEILVPRSSFSVRRNAESLTASDCSYQPQVKPTVTDRKSAPSPTPWSLRGSAQLLTSNFRPHSEIFTSRWRLERRIEVKVQPAE</sequence>
<accession>A0AA88M7F1</accession>
<gene>
    <name evidence="2" type="ORF">Q5P01_018859</name>
</gene>
<dbReference type="EMBL" id="JAUPFM010000014">
    <property type="protein sequence ID" value="KAK2830928.1"/>
    <property type="molecule type" value="Genomic_DNA"/>
</dbReference>
<organism evidence="2 3">
    <name type="scientific">Channa striata</name>
    <name type="common">Snakehead murrel</name>
    <name type="synonym">Ophicephalus striatus</name>
    <dbReference type="NCBI Taxonomy" id="64152"/>
    <lineage>
        <taxon>Eukaryota</taxon>
        <taxon>Metazoa</taxon>
        <taxon>Chordata</taxon>
        <taxon>Craniata</taxon>
        <taxon>Vertebrata</taxon>
        <taxon>Euteleostomi</taxon>
        <taxon>Actinopterygii</taxon>
        <taxon>Neopterygii</taxon>
        <taxon>Teleostei</taxon>
        <taxon>Neoteleostei</taxon>
        <taxon>Acanthomorphata</taxon>
        <taxon>Anabantaria</taxon>
        <taxon>Anabantiformes</taxon>
        <taxon>Channoidei</taxon>
        <taxon>Channidae</taxon>
        <taxon>Channa</taxon>
    </lineage>
</organism>
<proteinExistence type="predicted"/>
<name>A0AA88M7F1_CHASR</name>
<feature type="region of interest" description="Disordered" evidence="1">
    <location>
        <begin position="91"/>
        <end position="115"/>
    </location>
</feature>
<dbReference type="AlphaFoldDB" id="A0AA88M7F1"/>
<evidence type="ECO:0000313" key="3">
    <source>
        <dbReference type="Proteomes" id="UP001187415"/>
    </source>
</evidence>
<evidence type="ECO:0000313" key="2">
    <source>
        <dbReference type="EMBL" id="KAK2830928.1"/>
    </source>
</evidence>
<keyword evidence="3" id="KW-1185">Reference proteome</keyword>
<evidence type="ECO:0000256" key="1">
    <source>
        <dbReference type="SAM" id="MobiDB-lite"/>
    </source>
</evidence>
<protein>
    <submittedName>
        <fullName evidence="2">Uncharacterized protein</fullName>
    </submittedName>
</protein>
<comment type="caution">
    <text evidence="2">The sequence shown here is derived from an EMBL/GenBank/DDBJ whole genome shotgun (WGS) entry which is preliminary data.</text>
</comment>
<dbReference type="Proteomes" id="UP001187415">
    <property type="component" value="Unassembled WGS sequence"/>
</dbReference>